<accession>A0ABV5C0V3</accession>
<proteinExistence type="predicted"/>
<dbReference type="EMBL" id="JBHIRY010000008">
    <property type="protein sequence ID" value="MFB5760888.1"/>
    <property type="molecule type" value="Genomic_DNA"/>
</dbReference>
<reference evidence="1 2" key="1">
    <citation type="submission" date="2024-09" db="EMBL/GenBank/DDBJ databases">
        <title>Paenibacillus zeirhizospherea sp. nov., isolated from surface of the maize (Zea mays) roots in a horticulture field, Hungary.</title>
        <authorList>
            <person name="Marton D."/>
            <person name="Farkas M."/>
            <person name="Bedics A."/>
            <person name="Toth E."/>
            <person name="Tancsics A."/>
            <person name="Boka K."/>
            <person name="Marati G."/>
            <person name="Kriszt B."/>
            <person name="Cserhati M."/>
        </authorList>
    </citation>
    <scope>NUCLEOTIDE SEQUENCE [LARGE SCALE GENOMIC DNA]</scope>
    <source>
        <strain evidence="1 2">JCM 18446</strain>
    </source>
</reference>
<protein>
    <submittedName>
        <fullName evidence="1">Type II toxin-antitoxin system RelE/ParE family toxin</fullName>
    </submittedName>
</protein>
<dbReference type="PIRSF" id="PIRSF039032">
    <property type="entry name" value="HigB-2"/>
    <property type="match status" value="1"/>
</dbReference>
<evidence type="ECO:0000313" key="2">
    <source>
        <dbReference type="Proteomes" id="UP001580430"/>
    </source>
</evidence>
<name>A0ABV5C0V3_9BACL</name>
<keyword evidence="2" id="KW-1185">Reference proteome</keyword>
<dbReference type="Proteomes" id="UP001580430">
    <property type="component" value="Unassembled WGS sequence"/>
</dbReference>
<organism evidence="1 2">
    <name type="scientific">Paenibacillus medicaginis</name>
    <dbReference type="NCBI Taxonomy" id="1470560"/>
    <lineage>
        <taxon>Bacteria</taxon>
        <taxon>Bacillati</taxon>
        <taxon>Bacillota</taxon>
        <taxon>Bacilli</taxon>
        <taxon>Bacillales</taxon>
        <taxon>Paenibacillaceae</taxon>
        <taxon>Paenibacillus</taxon>
    </lineage>
</organism>
<sequence length="118" mass="13680">MSFIVIPTPVFIKDIEYYKKKKKYRKIEDDVSEIVSELESGNLIGDEITGLRLPDNQSSYKVRAANSDLKVGKSNGYRIIYYVIRDDQEIFLLTIYSKKDKEDIPTKEITDIINAYCT</sequence>
<comment type="caution">
    <text evidence="1">The sequence shown here is derived from an EMBL/GenBank/DDBJ whole genome shotgun (WGS) entry which is preliminary data.</text>
</comment>
<evidence type="ECO:0000313" key="1">
    <source>
        <dbReference type="EMBL" id="MFB5760888.1"/>
    </source>
</evidence>
<dbReference type="InterPro" id="IPR009387">
    <property type="entry name" value="HigB-2"/>
</dbReference>
<gene>
    <name evidence="1" type="ORF">ACE5LO_10840</name>
</gene>
<dbReference type="RefSeq" id="WP_375520036.1">
    <property type="nucleotide sequence ID" value="NZ_JBHIRY010000008.1"/>
</dbReference>